<sequence length="125" mass="13976">MKTVACACLFAVLRFSSSLCHLIMLSRFMITVVTAVTAVWIIVIAYNRGSAVTPITSAATIAAFIPVEENHFFQSSLIKLYPGPIFENCRKIIVVIINYYYNDCLNHSLNTSSQSGRLIKMMMMN</sequence>
<organism evidence="2 3">
    <name type="scientific">Allacma fusca</name>
    <dbReference type="NCBI Taxonomy" id="39272"/>
    <lineage>
        <taxon>Eukaryota</taxon>
        <taxon>Metazoa</taxon>
        <taxon>Ecdysozoa</taxon>
        <taxon>Arthropoda</taxon>
        <taxon>Hexapoda</taxon>
        <taxon>Collembola</taxon>
        <taxon>Symphypleona</taxon>
        <taxon>Sminthuridae</taxon>
        <taxon>Allacma</taxon>
    </lineage>
</organism>
<reference evidence="2" key="1">
    <citation type="submission" date="2021-06" db="EMBL/GenBank/DDBJ databases">
        <authorList>
            <person name="Hodson N. C."/>
            <person name="Mongue J. A."/>
            <person name="Jaron S. K."/>
        </authorList>
    </citation>
    <scope>NUCLEOTIDE SEQUENCE</scope>
</reference>
<proteinExistence type="predicted"/>
<name>A0A8J2LF78_9HEXA</name>
<feature type="transmembrane region" description="Helical" evidence="1">
    <location>
        <begin position="28"/>
        <end position="46"/>
    </location>
</feature>
<evidence type="ECO:0000313" key="3">
    <source>
        <dbReference type="Proteomes" id="UP000708208"/>
    </source>
</evidence>
<dbReference type="Proteomes" id="UP000708208">
    <property type="component" value="Unassembled WGS sequence"/>
</dbReference>
<dbReference type="AlphaFoldDB" id="A0A8J2LF78"/>
<gene>
    <name evidence="2" type="ORF">AFUS01_LOCUS44332</name>
</gene>
<evidence type="ECO:0000256" key="1">
    <source>
        <dbReference type="SAM" id="Phobius"/>
    </source>
</evidence>
<keyword evidence="1" id="KW-0472">Membrane</keyword>
<comment type="caution">
    <text evidence="2">The sequence shown here is derived from an EMBL/GenBank/DDBJ whole genome shotgun (WGS) entry which is preliminary data.</text>
</comment>
<dbReference type="EMBL" id="CAJVCH010570428">
    <property type="protein sequence ID" value="CAG7834887.1"/>
    <property type="molecule type" value="Genomic_DNA"/>
</dbReference>
<keyword evidence="1" id="KW-0812">Transmembrane</keyword>
<keyword evidence="1" id="KW-1133">Transmembrane helix</keyword>
<evidence type="ECO:0000313" key="2">
    <source>
        <dbReference type="EMBL" id="CAG7834887.1"/>
    </source>
</evidence>
<keyword evidence="3" id="KW-1185">Reference proteome</keyword>
<accession>A0A8J2LF78</accession>
<protein>
    <submittedName>
        <fullName evidence="2">Uncharacterized protein</fullName>
    </submittedName>
</protein>